<keyword evidence="3" id="KW-1185">Reference proteome</keyword>
<name>A0A7H0IRN6_9ACTN</name>
<dbReference type="AlphaFoldDB" id="A0A7H0IRN6"/>
<protein>
    <submittedName>
        <fullName evidence="2">Erythromycin esterase family protein</fullName>
    </submittedName>
</protein>
<dbReference type="Gene3D" id="3.30.1870.10">
    <property type="entry name" value="EreA-like, domain 2"/>
    <property type="match status" value="1"/>
</dbReference>
<accession>A0A7H0IRN6</accession>
<dbReference type="KEGG" id="sroi:IAG44_42660"/>
<evidence type="ECO:0000256" key="1">
    <source>
        <dbReference type="SAM" id="MobiDB-lite"/>
    </source>
</evidence>
<dbReference type="InterPro" id="IPR014622">
    <property type="entry name" value="UCP036794_erythomycin"/>
</dbReference>
<dbReference type="PIRSF" id="PIRSF036794">
    <property type="entry name" value="UCP_erythr_ester"/>
    <property type="match status" value="1"/>
</dbReference>
<dbReference type="InterPro" id="IPR052036">
    <property type="entry name" value="Hydrolase/PRTase-associated"/>
</dbReference>
<evidence type="ECO:0000313" key="3">
    <source>
        <dbReference type="Proteomes" id="UP000516052"/>
    </source>
</evidence>
<dbReference type="EMBL" id="CP060828">
    <property type="protein sequence ID" value="QNP75452.1"/>
    <property type="molecule type" value="Genomic_DNA"/>
</dbReference>
<dbReference type="InterPro" id="IPR007815">
    <property type="entry name" value="Emycin_Estase"/>
</dbReference>
<dbReference type="RefSeq" id="WP_187752373.1">
    <property type="nucleotide sequence ID" value="NZ_CP060828.1"/>
</dbReference>
<dbReference type="PANTHER" id="PTHR31299:SF0">
    <property type="entry name" value="ESTERASE, PUTATIVE (AFU_ORTHOLOGUE AFUA_1G05850)-RELATED"/>
    <property type="match status" value="1"/>
</dbReference>
<dbReference type="SUPFAM" id="SSF159501">
    <property type="entry name" value="EreA/ChaN-like"/>
    <property type="match status" value="1"/>
</dbReference>
<sequence length="386" mass="42687">MPTQPEHTLDAAALLALLPTRPRILALGEPVHGEETLLELRNDVFRQLVEDHGYRTIALESDCLRALLVDDHITTGTGTLDDVMTHGFSHDHGTSPANRALVRWMRAHNETRPATDHVHFAGLDAPWEITHAESPRAPLTALHTHLAGLTDLPCTAETLDDLLGPDDEWTDPAAMTDPTRSKGRSPEARHLRLLTDDLTTLLAQHPHSARPHLHARTATALLRYHHWMADPTPARMTRLCALRDATMADNLHTLATQAPVLVHAHNSHLQRDKSTMRMWQGPVEWWSAGALTTTSYAFIATAIGTLPHRGITTPPPDTLEGTLYTTPHPHHFLTPAHLPTTLTPRTSPWFGYAPLAPSHLPGIDALLYVKDVHQKQHPTPLGHNLT</sequence>
<organism evidence="2 3">
    <name type="scientific">Streptomyces roseirectus</name>
    <dbReference type="NCBI Taxonomy" id="2768066"/>
    <lineage>
        <taxon>Bacteria</taxon>
        <taxon>Bacillati</taxon>
        <taxon>Actinomycetota</taxon>
        <taxon>Actinomycetes</taxon>
        <taxon>Kitasatosporales</taxon>
        <taxon>Streptomycetaceae</taxon>
        <taxon>Streptomyces</taxon>
    </lineage>
</organism>
<dbReference type="GO" id="GO:0046677">
    <property type="term" value="P:response to antibiotic"/>
    <property type="evidence" value="ECO:0007669"/>
    <property type="project" value="InterPro"/>
</dbReference>
<dbReference type="Proteomes" id="UP000516052">
    <property type="component" value="Chromosome"/>
</dbReference>
<evidence type="ECO:0000313" key="2">
    <source>
        <dbReference type="EMBL" id="QNP75452.1"/>
    </source>
</evidence>
<dbReference type="CDD" id="cd14728">
    <property type="entry name" value="Ere-like"/>
    <property type="match status" value="1"/>
</dbReference>
<gene>
    <name evidence="2" type="ORF">IAG44_42660</name>
</gene>
<feature type="region of interest" description="Disordered" evidence="1">
    <location>
        <begin position="165"/>
        <end position="187"/>
    </location>
</feature>
<reference evidence="2 3" key="1">
    <citation type="submission" date="2020-08" db="EMBL/GenBank/DDBJ databases">
        <title>A novel species.</title>
        <authorList>
            <person name="Gao J."/>
        </authorList>
    </citation>
    <scope>NUCLEOTIDE SEQUENCE [LARGE SCALE GENOMIC DNA]</scope>
    <source>
        <strain evidence="2 3">CRXT-G-22</strain>
    </source>
</reference>
<dbReference type="Pfam" id="PF05139">
    <property type="entry name" value="Erythro_esteras"/>
    <property type="match status" value="1"/>
</dbReference>
<dbReference type="PANTHER" id="PTHR31299">
    <property type="entry name" value="ESTERASE, PUTATIVE (AFU_ORTHOLOGUE AFUA_1G05850)-RELATED"/>
    <property type="match status" value="1"/>
</dbReference>
<proteinExistence type="predicted"/>